<dbReference type="InterPro" id="IPR036691">
    <property type="entry name" value="Endo/exonu/phosph_ase_sf"/>
</dbReference>
<evidence type="ECO:0000313" key="2">
    <source>
        <dbReference type="EMBL" id="KAJ4830049.1"/>
    </source>
</evidence>
<dbReference type="OrthoDB" id="1926761at2759"/>
<dbReference type="InterPro" id="IPR040256">
    <property type="entry name" value="At4g02000-like"/>
</dbReference>
<reference evidence="2" key="2">
    <citation type="journal article" date="2023" name="Plants (Basel)">
        <title>Annotation of the Turnera subulata (Passifloraceae) Draft Genome Reveals the S-Locus Evolved after the Divergence of Turneroideae from Passifloroideae in a Stepwise Manner.</title>
        <authorList>
            <person name="Henning P.M."/>
            <person name="Roalson E.H."/>
            <person name="Mir W."/>
            <person name="McCubbin A.G."/>
            <person name="Shore J.S."/>
        </authorList>
    </citation>
    <scope>NUCLEOTIDE SEQUENCE</scope>
    <source>
        <strain evidence="2">F60SS</strain>
    </source>
</reference>
<dbReference type="Proteomes" id="UP001141552">
    <property type="component" value="Unassembled WGS sequence"/>
</dbReference>
<name>A0A9Q0FFW0_9ROSI</name>
<proteinExistence type="predicted"/>
<protein>
    <recommendedName>
        <fullName evidence="4">DUF4283 domain-containing protein</fullName>
    </recommendedName>
</protein>
<dbReference type="SUPFAM" id="SSF56219">
    <property type="entry name" value="DNase I-like"/>
    <property type="match status" value="1"/>
</dbReference>
<keyword evidence="3" id="KW-1185">Reference proteome</keyword>
<evidence type="ECO:0000256" key="1">
    <source>
        <dbReference type="SAM" id="MobiDB-lite"/>
    </source>
</evidence>
<evidence type="ECO:0008006" key="4">
    <source>
        <dbReference type="Google" id="ProtNLM"/>
    </source>
</evidence>
<feature type="region of interest" description="Disordered" evidence="1">
    <location>
        <begin position="1"/>
        <end position="37"/>
    </location>
</feature>
<dbReference type="EMBL" id="JAKUCV010005742">
    <property type="protein sequence ID" value="KAJ4830049.1"/>
    <property type="molecule type" value="Genomic_DNA"/>
</dbReference>
<accession>A0A9Q0FFW0</accession>
<dbReference type="PANTHER" id="PTHR31286:SF99">
    <property type="entry name" value="DUF4283 DOMAIN-CONTAINING PROTEIN"/>
    <property type="match status" value="1"/>
</dbReference>
<sequence length="582" mass="64163">MEEEADSRNKIEEEADKSIFGREMDEEPVVVTRGGDGGVCHDEGPVEAGSSATEAAVVSMGDEQAKPAVARASFRDILATGHVGMRSASMGNSAEEEVQCDDGDISFVAGKYSMAVRLSEAFMVRLERRWDYAVVVKLPGTQLGIIPCVLDCRLFGKPRAMGLLIPASEGKVSQALIWARFAKFPSPWYNTRVLLALGSLVGGTMKVDDNTKESIRGKYARVAMEMDLQQPLRGIVKFDDMEFQLVHHEATSKLRGKFMVSASSQDVWDRRMDECTLVGVPSPKTGSGNSNTPPSYVGKSPVVGAVVAPGQVNTDRYKSLEDLTGPGGSARVHCSPLISHKLFAEPPPASIAPYVEGSSRVPASPTKPPCLNLSSRFSRTPKKEKKKEPVVLPLKKPTLKVSVVKRPGMPLGGGICCSSTEDQGVSAFWNRIFVMMFFEPRISGVVADKVGLQFTWHRGLVWERLDRALDNQSCLRAFPSSKVHHLPTMCSDHCLLKIDLGVSQQPMPLGVGIQAYLSRRPSSFLRSLETELRKEYAEVLQQEELLWYQKANCQWITDGDWNTTFYHARTVIRRRHNHIVAL</sequence>
<reference evidence="2" key="1">
    <citation type="submission" date="2022-02" db="EMBL/GenBank/DDBJ databases">
        <authorList>
            <person name="Henning P.M."/>
            <person name="McCubbin A.G."/>
            <person name="Shore J.S."/>
        </authorList>
    </citation>
    <scope>NUCLEOTIDE SEQUENCE</scope>
    <source>
        <strain evidence="2">F60SS</strain>
        <tissue evidence="2">Leaves</tissue>
    </source>
</reference>
<dbReference type="AlphaFoldDB" id="A0A9Q0FFW0"/>
<evidence type="ECO:0000313" key="3">
    <source>
        <dbReference type="Proteomes" id="UP001141552"/>
    </source>
</evidence>
<dbReference type="PANTHER" id="PTHR31286">
    <property type="entry name" value="GLYCINE-RICH CELL WALL STRUCTURAL PROTEIN 1.8-LIKE"/>
    <property type="match status" value="1"/>
</dbReference>
<feature type="compositionally biased region" description="Basic and acidic residues" evidence="1">
    <location>
        <begin position="1"/>
        <end position="23"/>
    </location>
</feature>
<gene>
    <name evidence="2" type="ORF">Tsubulata_023305</name>
</gene>
<comment type="caution">
    <text evidence="2">The sequence shown here is derived from an EMBL/GenBank/DDBJ whole genome shotgun (WGS) entry which is preliminary data.</text>
</comment>
<organism evidence="2 3">
    <name type="scientific">Turnera subulata</name>
    <dbReference type="NCBI Taxonomy" id="218843"/>
    <lineage>
        <taxon>Eukaryota</taxon>
        <taxon>Viridiplantae</taxon>
        <taxon>Streptophyta</taxon>
        <taxon>Embryophyta</taxon>
        <taxon>Tracheophyta</taxon>
        <taxon>Spermatophyta</taxon>
        <taxon>Magnoliopsida</taxon>
        <taxon>eudicotyledons</taxon>
        <taxon>Gunneridae</taxon>
        <taxon>Pentapetalae</taxon>
        <taxon>rosids</taxon>
        <taxon>fabids</taxon>
        <taxon>Malpighiales</taxon>
        <taxon>Passifloraceae</taxon>
        <taxon>Turnera</taxon>
    </lineage>
</organism>